<protein>
    <submittedName>
        <fullName evidence="1">Uncharacterized protein</fullName>
    </submittedName>
</protein>
<evidence type="ECO:0000313" key="2">
    <source>
        <dbReference type="Proteomes" id="UP000001203"/>
    </source>
</evidence>
<dbReference type="EMBL" id="CP000807">
    <property type="protein sequence ID" value="ACB54133.1"/>
    <property type="molecule type" value="Genomic_DNA"/>
</dbReference>
<dbReference type="InterPro" id="IPR058915">
    <property type="entry name" value="AcrVA2-like"/>
</dbReference>
<name>B1X1X2_CROS5</name>
<dbReference type="STRING" id="43989.cce_4785"/>
<gene>
    <name evidence="1" type="ordered locus">cce_4785</name>
</gene>
<dbReference type="Proteomes" id="UP000001203">
    <property type="component" value="Chromosome linear"/>
</dbReference>
<keyword evidence="2" id="KW-1185">Reference proteome</keyword>
<dbReference type="Pfam" id="PF26125">
    <property type="entry name" value="AcrVA2-like"/>
    <property type="match status" value="1"/>
</dbReference>
<dbReference type="AlphaFoldDB" id="B1X1X2"/>
<evidence type="ECO:0000313" key="1">
    <source>
        <dbReference type="EMBL" id="ACB54133.1"/>
    </source>
</evidence>
<dbReference type="HOGENOM" id="CLU_2394796_0_0_3"/>
<reference evidence="1 2" key="1">
    <citation type="journal article" date="2008" name="Proc. Natl. Acad. Sci. U.S.A.">
        <title>The genome of Cyanothece 51142, a unicellular diazotrophic cyanobacterium important in the marine nitrogen cycle.</title>
        <authorList>
            <person name="Welsh E.A."/>
            <person name="Liberton M."/>
            <person name="Stoeckel J."/>
            <person name="Loh T."/>
            <person name="Elvitigala T."/>
            <person name="Wang C."/>
            <person name="Wollam A."/>
            <person name="Fulton R.S."/>
            <person name="Clifton S.W."/>
            <person name="Jacobs J.M."/>
            <person name="Aurora R."/>
            <person name="Ghosh B.K."/>
            <person name="Sherman L.A."/>
            <person name="Smith R.D."/>
            <person name="Wilson R.K."/>
            <person name="Pakrasi H.B."/>
        </authorList>
    </citation>
    <scope>NUCLEOTIDE SEQUENCE [LARGE SCALE GENOMIC DNA]</scope>
    <source>
        <strain evidence="2">ATCC 51142 / BH68</strain>
    </source>
</reference>
<proteinExistence type="predicted"/>
<sequence>MLLFLQIHPEVLKTLIGQDSSLSHHPRKRTNTKLSPRWIKNPSETITVKRASTGSHTSPKTHFRRGHMRRVAVGEGRCDRKWVWIQPTIVNEK</sequence>
<organism evidence="1 2">
    <name type="scientific">Crocosphaera subtropica (strain ATCC 51142 / BH68)</name>
    <name type="common">Cyanothece sp. (strain ATCC 51142)</name>
    <dbReference type="NCBI Taxonomy" id="43989"/>
    <lineage>
        <taxon>Bacteria</taxon>
        <taxon>Bacillati</taxon>
        <taxon>Cyanobacteriota</taxon>
        <taxon>Cyanophyceae</taxon>
        <taxon>Oscillatoriophycideae</taxon>
        <taxon>Chroococcales</taxon>
        <taxon>Aphanothecaceae</taxon>
        <taxon>Crocosphaera</taxon>
        <taxon>Crocosphaera subtropica</taxon>
    </lineage>
</organism>
<accession>B1X1X2</accession>
<dbReference type="KEGG" id="cyt:cce_4785"/>